<evidence type="ECO:0000256" key="5">
    <source>
        <dbReference type="ARBA" id="ARBA00022741"/>
    </source>
</evidence>
<proteinExistence type="predicted"/>
<dbReference type="SUPFAM" id="SSF52540">
    <property type="entry name" value="P-loop containing nucleoside triphosphate hydrolases"/>
    <property type="match status" value="1"/>
</dbReference>
<dbReference type="AlphaFoldDB" id="C6XJP7"/>
<evidence type="ECO:0000313" key="13">
    <source>
        <dbReference type="Proteomes" id="UP000002745"/>
    </source>
</evidence>
<dbReference type="Proteomes" id="UP000002745">
    <property type="component" value="Chromosome"/>
</dbReference>
<keyword evidence="13" id="KW-1185">Reference proteome</keyword>
<evidence type="ECO:0000256" key="8">
    <source>
        <dbReference type="ARBA" id="ARBA00023136"/>
    </source>
</evidence>
<dbReference type="PROSITE" id="PS51866">
    <property type="entry name" value="MOP"/>
    <property type="match status" value="1"/>
</dbReference>
<feature type="domain" description="ABC transporter" evidence="10">
    <location>
        <begin position="1"/>
        <end position="242"/>
    </location>
</feature>
<dbReference type="KEGG" id="hba:Hbal_1654"/>
<reference evidence="13" key="1">
    <citation type="journal article" date="2011" name="J. Bacteriol.">
        <title>Genome sequences of eight morphologically diverse alphaproteobacteria.</title>
        <authorList>
            <consortium name="US DOE Joint Genome Institute"/>
            <person name="Brown P.J."/>
            <person name="Kysela D.T."/>
            <person name="Buechlein A."/>
            <person name="Hemmerich C."/>
            <person name="Brun Y.V."/>
        </authorList>
    </citation>
    <scope>NUCLEOTIDE SEQUENCE [LARGE SCALE GENOMIC DNA]</scope>
    <source>
        <strain evidence="13">ATCC 49814 / DSM 5838 / IFAM 1418</strain>
    </source>
</reference>
<dbReference type="OrthoDB" id="9802264at2"/>
<sequence length="372" mass="41833">MSANRLYLDIEKKWENFNIEISQEFSFEAPVAIFGASGSGKSSLLRMISGLETPDNGSIRSSDGRGIETVWYDRKQKIDEATHKRQIGYLFQDGRLFPHLSPIENLKYADKRSKHQNSQLSLDSVIENLNLSSLLDKTSRELSGGETQRIVLGRTLLSRPSLLLLDEPLTGLDRERKTEILPYLESLQSNFSIPIILVSHDIEEVLRLTGSTLIISEGRKIAFGKTQEVFVEKPLEHLQIFTQSDSSLFVGVVKNIDKEMMLAEIDVLGQQLFLPQRFPLKVDQKIAIKIRMQDVGIATIYPQNTSFKNIIPCVVRSFELEETSPFGEVVLDVNGHSLKSRITRASLINLGLKAGMNVFALIKSASFQDHSI</sequence>
<evidence type="ECO:0000256" key="6">
    <source>
        <dbReference type="ARBA" id="ARBA00022840"/>
    </source>
</evidence>
<feature type="domain" description="Mop" evidence="11">
    <location>
        <begin position="304"/>
        <end position="371"/>
    </location>
</feature>
<dbReference type="NCBIfam" id="TIGR02142">
    <property type="entry name" value="modC_ABC"/>
    <property type="match status" value="1"/>
</dbReference>
<dbReference type="Pfam" id="PF03459">
    <property type="entry name" value="TOBE"/>
    <property type="match status" value="1"/>
</dbReference>
<dbReference type="GO" id="GO:0005524">
    <property type="term" value="F:ATP binding"/>
    <property type="evidence" value="ECO:0007669"/>
    <property type="project" value="UniProtKB-KW"/>
</dbReference>
<dbReference type="InterPro" id="IPR011868">
    <property type="entry name" value="ModC_ABC_ATP-bd"/>
</dbReference>
<dbReference type="InterPro" id="IPR005116">
    <property type="entry name" value="Transp-assoc_OB_typ1"/>
</dbReference>
<evidence type="ECO:0000256" key="3">
    <source>
        <dbReference type="ARBA" id="ARBA00022505"/>
    </source>
</evidence>
<keyword evidence="4" id="KW-0997">Cell inner membrane</keyword>
<organism evidence="12 13">
    <name type="scientific">Hirschia baltica (strain ATCC 49814 / DSM 5838 / IFAM 1418)</name>
    <dbReference type="NCBI Taxonomy" id="582402"/>
    <lineage>
        <taxon>Bacteria</taxon>
        <taxon>Pseudomonadati</taxon>
        <taxon>Pseudomonadota</taxon>
        <taxon>Alphaproteobacteria</taxon>
        <taxon>Hyphomonadales</taxon>
        <taxon>Hyphomonadaceae</taxon>
        <taxon>Hirschia</taxon>
    </lineage>
</organism>
<dbReference type="InterPro" id="IPR050334">
    <property type="entry name" value="Molybdenum_import_ModC"/>
</dbReference>
<dbReference type="SMART" id="SM00382">
    <property type="entry name" value="AAA"/>
    <property type="match status" value="1"/>
</dbReference>
<dbReference type="GO" id="GO:0016887">
    <property type="term" value="F:ATP hydrolysis activity"/>
    <property type="evidence" value="ECO:0007669"/>
    <property type="project" value="InterPro"/>
</dbReference>
<evidence type="ECO:0000256" key="2">
    <source>
        <dbReference type="ARBA" id="ARBA00022475"/>
    </source>
</evidence>
<dbReference type="Gene3D" id="3.40.50.300">
    <property type="entry name" value="P-loop containing nucleotide triphosphate hydrolases"/>
    <property type="match status" value="1"/>
</dbReference>
<keyword evidence="7" id="KW-1278">Translocase</keyword>
<dbReference type="SUPFAM" id="SSF50331">
    <property type="entry name" value="MOP-like"/>
    <property type="match status" value="1"/>
</dbReference>
<keyword evidence="5" id="KW-0547">Nucleotide-binding</keyword>
<dbReference type="GO" id="GO:0015098">
    <property type="term" value="F:molybdate ion transmembrane transporter activity"/>
    <property type="evidence" value="ECO:0007669"/>
    <property type="project" value="InterPro"/>
</dbReference>
<evidence type="ECO:0000256" key="7">
    <source>
        <dbReference type="ARBA" id="ARBA00022967"/>
    </source>
</evidence>
<evidence type="ECO:0000256" key="9">
    <source>
        <dbReference type="PROSITE-ProRule" id="PRU01213"/>
    </source>
</evidence>
<keyword evidence="1" id="KW-0813">Transport</keyword>
<evidence type="ECO:0000256" key="4">
    <source>
        <dbReference type="ARBA" id="ARBA00022519"/>
    </source>
</evidence>
<dbReference type="EMBL" id="CP001678">
    <property type="protein sequence ID" value="ACT59342.1"/>
    <property type="molecule type" value="Genomic_DNA"/>
</dbReference>
<dbReference type="RefSeq" id="WP_015827492.1">
    <property type="nucleotide sequence ID" value="NC_012982.1"/>
</dbReference>
<protein>
    <submittedName>
        <fullName evidence="12">Molybdate ABC transporter, ATPase subunit</fullName>
    </submittedName>
</protein>
<evidence type="ECO:0000259" key="10">
    <source>
        <dbReference type="PROSITE" id="PS50893"/>
    </source>
</evidence>
<dbReference type="GO" id="GO:0140359">
    <property type="term" value="F:ABC-type transporter activity"/>
    <property type="evidence" value="ECO:0007669"/>
    <property type="project" value="InterPro"/>
</dbReference>
<dbReference type="STRING" id="582402.Hbal_1654"/>
<dbReference type="eggNOG" id="COG4148">
    <property type="taxonomic scope" value="Bacteria"/>
</dbReference>
<dbReference type="PANTHER" id="PTHR43514:SF4">
    <property type="entry name" value="ABC TRANSPORTER I FAMILY MEMBER 10"/>
    <property type="match status" value="1"/>
</dbReference>
<dbReference type="GO" id="GO:0016020">
    <property type="term" value="C:membrane"/>
    <property type="evidence" value="ECO:0007669"/>
    <property type="project" value="InterPro"/>
</dbReference>
<dbReference type="InterPro" id="IPR003439">
    <property type="entry name" value="ABC_transporter-like_ATP-bd"/>
</dbReference>
<dbReference type="Gene3D" id="2.40.50.100">
    <property type="match status" value="1"/>
</dbReference>
<evidence type="ECO:0000313" key="12">
    <source>
        <dbReference type="EMBL" id="ACT59342.1"/>
    </source>
</evidence>
<evidence type="ECO:0000259" key="11">
    <source>
        <dbReference type="PROSITE" id="PS51866"/>
    </source>
</evidence>
<gene>
    <name evidence="12" type="ordered locus">Hbal_1654</name>
</gene>
<keyword evidence="8" id="KW-0472">Membrane</keyword>
<dbReference type="InterPro" id="IPR004606">
    <property type="entry name" value="Mop_domain"/>
</dbReference>
<dbReference type="InterPro" id="IPR003593">
    <property type="entry name" value="AAA+_ATPase"/>
</dbReference>
<accession>C6XJP7</accession>
<name>C6XJP7_HIRBI</name>
<keyword evidence="2" id="KW-1003">Cell membrane</keyword>
<keyword evidence="6" id="KW-0067">ATP-binding</keyword>
<dbReference type="Pfam" id="PF00005">
    <property type="entry name" value="ABC_tran"/>
    <property type="match status" value="1"/>
</dbReference>
<dbReference type="InterPro" id="IPR027417">
    <property type="entry name" value="P-loop_NTPase"/>
</dbReference>
<dbReference type="HOGENOM" id="CLU_000604_1_1_5"/>
<dbReference type="InterPro" id="IPR008995">
    <property type="entry name" value="Mo/tungstate-bd_C_term_dom"/>
</dbReference>
<dbReference type="PANTHER" id="PTHR43514">
    <property type="entry name" value="ABC TRANSPORTER I FAMILY MEMBER 10"/>
    <property type="match status" value="1"/>
</dbReference>
<dbReference type="PROSITE" id="PS50893">
    <property type="entry name" value="ABC_TRANSPORTER_2"/>
    <property type="match status" value="1"/>
</dbReference>
<evidence type="ECO:0000256" key="1">
    <source>
        <dbReference type="ARBA" id="ARBA00022448"/>
    </source>
</evidence>
<keyword evidence="3 9" id="KW-0500">Molybdenum</keyword>